<accession>A0A5M3N2M2</accession>
<evidence type="ECO:0000313" key="2">
    <source>
        <dbReference type="EMBL" id="EIW85633.1"/>
    </source>
</evidence>
<name>A0A5M3N2M2_CONPW</name>
<organism evidence="2 3">
    <name type="scientific">Coniophora puteana (strain RWD-64-598)</name>
    <name type="common">Brown rot fungus</name>
    <dbReference type="NCBI Taxonomy" id="741705"/>
    <lineage>
        <taxon>Eukaryota</taxon>
        <taxon>Fungi</taxon>
        <taxon>Dikarya</taxon>
        <taxon>Basidiomycota</taxon>
        <taxon>Agaricomycotina</taxon>
        <taxon>Agaricomycetes</taxon>
        <taxon>Agaricomycetidae</taxon>
        <taxon>Boletales</taxon>
        <taxon>Coniophorineae</taxon>
        <taxon>Coniophoraceae</taxon>
        <taxon>Coniophora</taxon>
    </lineage>
</organism>
<sequence>MTNNPARRTTRTTATNSGAPPAPPPPATRSRRAPQPTDEMAEGLAVAKNDKLAAPQAKMSVRAKRTPSAQAAVRISDIQAEMAIKQAQVERPKPAPKQTRQSTAKPESTAAPLSTKGSKPVKVACVAGSGNVQDNLAEGPGAQTEGGEKAGGMPTKDGTAASANGSHKPGRINQNTTGNGNDVMGDGHL</sequence>
<feature type="region of interest" description="Disordered" evidence="1">
    <location>
        <begin position="83"/>
        <end position="189"/>
    </location>
</feature>
<comment type="caution">
    <text evidence="2">The sequence shown here is derived from an EMBL/GenBank/DDBJ whole genome shotgun (WGS) entry which is preliminary data.</text>
</comment>
<reference evidence="3" key="1">
    <citation type="journal article" date="2012" name="Science">
        <title>The Paleozoic origin of enzymatic lignin decomposition reconstructed from 31 fungal genomes.</title>
        <authorList>
            <person name="Floudas D."/>
            <person name="Binder M."/>
            <person name="Riley R."/>
            <person name="Barry K."/>
            <person name="Blanchette R.A."/>
            <person name="Henrissat B."/>
            <person name="Martinez A.T."/>
            <person name="Otillar R."/>
            <person name="Spatafora J.W."/>
            <person name="Yadav J.S."/>
            <person name="Aerts A."/>
            <person name="Benoit I."/>
            <person name="Boyd A."/>
            <person name="Carlson A."/>
            <person name="Copeland A."/>
            <person name="Coutinho P.M."/>
            <person name="de Vries R.P."/>
            <person name="Ferreira P."/>
            <person name="Findley K."/>
            <person name="Foster B."/>
            <person name="Gaskell J."/>
            <person name="Glotzer D."/>
            <person name="Gorecki P."/>
            <person name="Heitman J."/>
            <person name="Hesse C."/>
            <person name="Hori C."/>
            <person name="Igarashi K."/>
            <person name="Jurgens J.A."/>
            <person name="Kallen N."/>
            <person name="Kersten P."/>
            <person name="Kohler A."/>
            <person name="Kuees U."/>
            <person name="Kumar T.K.A."/>
            <person name="Kuo A."/>
            <person name="LaButti K."/>
            <person name="Larrondo L.F."/>
            <person name="Lindquist E."/>
            <person name="Ling A."/>
            <person name="Lombard V."/>
            <person name="Lucas S."/>
            <person name="Lundell T."/>
            <person name="Martin R."/>
            <person name="McLaughlin D.J."/>
            <person name="Morgenstern I."/>
            <person name="Morin E."/>
            <person name="Murat C."/>
            <person name="Nagy L.G."/>
            <person name="Nolan M."/>
            <person name="Ohm R.A."/>
            <person name="Patyshakuliyeva A."/>
            <person name="Rokas A."/>
            <person name="Ruiz-Duenas F.J."/>
            <person name="Sabat G."/>
            <person name="Salamov A."/>
            <person name="Samejima M."/>
            <person name="Schmutz J."/>
            <person name="Slot J.C."/>
            <person name="St John F."/>
            <person name="Stenlid J."/>
            <person name="Sun H."/>
            <person name="Sun S."/>
            <person name="Syed K."/>
            <person name="Tsang A."/>
            <person name="Wiebenga A."/>
            <person name="Young D."/>
            <person name="Pisabarro A."/>
            <person name="Eastwood D.C."/>
            <person name="Martin F."/>
            <person name="Cullen D."/>
            <person name="Grigoriev I.V."/>
            <person name="Hibbett D.S."/>
        </authorList>
    </citation>
    <scope>NUCLEOTIDE SEQUENCE [LARGE SCALE GENOMIC DNA]</scope>
    <source>
        <strain evidence="3">RWD-64-598 SS2</strain>
    </source>
</reference>
<dbReference type="EMBL" id="JH711574">
    <property type="protein sequence ID" value="EIW85633.1"/>
    <property type="molecule type" value="Genomic_DNA"/>
</dbReference>
<protein>
    <submittedName>
        <fullName evidence="2">Uncharacterized protein</fullName>
    </submittedName>
</protein>
<feature type="compositionally biased region" description="Low complexity" evidence="1">
    <location>
        <begin position="1"/>
        <end position="19"/>
    </location>
</feature>
<keyword evidence="3" id="KW-1185">Reference proteome</keyword>
<dbReference type="KEGG" id="cput:CONPUDRAFT_150434"/>
<evidence type="ECO:0000313" key="3">
    <source>
        <dbReference type="Proteomes" id="UP000053558"/>
    </source>
</evidence>
<dbReference type="Proteomes" id="UP000053558">
    <property type="component" value="Unassembled WGS sequence"/>
</dbReference>
<evidence type="ECO:0000256" key="1">
    <source>
        <dbReference type="SAM" id="MobiDB-lite"/>
    </source>
</evidence>
<dbReference type="RefSeq" id="XP_007765060.1">
    <property type="nucleotide sequence ID" value="XM_007766870.1"/>
</dbReference>
<dbReference type="GeneID" id="19202687"/>
<dbReference type="AlphaFoldDB" id="A0A5M3N2M2"/>
<feature type="compositionally biased region" description="Polar residues" evidence="1">
    <location>
        <begin position="98"/>
        <end position="117"/>
    </location>
</feature>
<proteinExistence type="predicted"/>
<feature type="region of interest" description="Disordered" evidence="1">
    <location>
        <begin position="1"/>
        <end position="70"/>
    </location>
</feature>
<gene>
    <name evidence="2" type="ORF">CONPUDRAFT_150434</name>
</gene>